<evidence type="ECO:0000313" key="8">
    <source>
        <dbReference type="EMBL" id="QTA38616.1"/>
    </source>
</evidence>
<proteinExistence type="inferred from homology"/>
<evidence type="ECO:0000256" key="2">
    <source>
        <dbReference type="ARBA" id="ARBA00010388"/>
    </source>
</evidence>
<dbReference type="EMBL" id="CP071446">
    <property type="protein sequence ID" value="QTA38616.1"/>
    <property type="molecule type" value="Genomic_DNA"/>
</dbReference>
<dbReference type="InterPro" id="IPR050601">
    <property type="entry name" value="CPA3_antiporter_subunitC"/>
</dbReference>
<feature type="transmembrane region" description="Helical" evidence="7">
    <location>
        <begin position="6"/>
        <end position="25"/>
    </location>
</feature>
<evidence type="ECO:0000256" key="1">
    <source>
        <dbReference type="ARBA" id="ARBA00004651"/>
    </source>
</evidence>
<keyword evidence="4 7" id="KW-0812">Transmembrane</keyword>
<feature type="transmembrane region" description="Helical" evidence="7">
    <location>
        <begin position="32"/>
        <end position="54"/>
    </location>
</feature>
<gene>
    <name evidence="8" type="ORF">JYK00_03650</name>
</gene>
<dbReference type="NCBIfam" id="NF005620">
    <property type="entry name" value="PRK07375.1-5"/>
    <property type="match status" value="1"/>
</dbReference>
<evidence type="ECO:0000256" key="3">
    <source>
        <dbReference type="ARBA" id="ARBA00022475"/>
    </source>
</evidence>
<reference evidence="8 9" key="1">
    <citation type="submission" date="2021-03" db="EMBL/GenBank/DDBJ databases">
        <title>Thermosipho ferrireducens sp.nov., an anaerobic thermophilic iron-reducing bacterium isolated from a deep-sea hydrothermal sulfide deposits.</title>
        <authorList>
            <person name="Zeng X."/>
            <person name="Chen Y."/>
            <person name="Shao Z."/>
        </authorList>
    </citation>
    <scope>NUCLEOTIDE SEQUENCE [LARGE SCALE GENOMIC DNA]</scope>
    <source>
        <strain evidence="8 9">JL129W03</strain>
    </source>
</reference>
<accession>A0ABX7S9N3</accession>
<dbReference type="Pfam" id="PF00420">
    <property type="entry name" value="Oxidored_q2"/>
    <property type="match status" value="1"/>
</dbReference>
<dbReference type="RefSeq" id="WP_207567335.1">
    <property type="nucleotide sequence ID" value="NZ_CP071446.1"/>
</dbReference>
<evidence type="ECO:0000256" key="4">
    <source>
        <dbReference type="ARBA" id="ARBA00022692"/>
    </source>
</evidence>
<keyword evidence="3" id="KW-1003">Cell membrane</keyword>
<keyword evidence="9" id="KW-1185">Reference proteome</keyword>
<keyword evidence="5 7" id="KW-1133">Transmembrane helix</keyword>
<sequence length="114" mass="12893">MLLEFLEFAAPITIVIFSIYGLLFRKHILSKIIALDIMNTGVVMLFIIISSRYGDNYPIIRKGIQNYADPFPQAVIITSIVIGFATLSLLLALSMIIVETKRKTDLSKIEKMRD</sequence>
<keyword evidence="6 7" id="KW-0472">Membrane</keyword>
<organism evidence="8 9">
    <name type="scientific">Thermosipho ferrireducens</name>
    <dbReference type="NCBI Taxonomy" id="2571116"/>
    <lineage>
        <taxon>Bacteria</taxon>
        <taxon>Thermotogati</taxon>
        <taxon>Thermotogota</taxon>
        <taxon>Thermotogae</taxon>
        <taxon>Thermotogales</taxon>
        <taxon>Fervidobacteriaceae</taxon>
        <taxon>Thermosipho</taxon>
    </lineage>
</organism>
<dbReference type="Gene3D" id="1.10.287.3510">
    <property type="match status" value="1"/>
</dbReference>
<evidence type="ECO:0000256" key="6">
    <source>
        <dbReference type="ARBA" id="ARBA00023136"/>
    </source>
</evidence>
<comment type="similarity">
    <text evidence="2">Belongs to the CPA3 antiporters (TC 2.A.63) subunit C family.</text>
</comment>
<comment type="subcellular location">
    <subcellularLocation>
        <location evidence="1">Cell membrane</location>
        <topology evidence="1">Multi-pass membrane protein</topology>
    </subcellularLocation>
</comment>
<evidence type="ECO:0000256" key="7">
    <source>
        <dbReference type="SAM" id="Phobius"/>
    </source>
</evidence>
<dbReference type="Proteomes" id="UP000671862">
    <property type="component" value="Chromosome"/>
</dbReference>
<evidence type="ECO:0000313" key="9">
    <source>
        <dbReference type="Proteomes" id="UP000671862"/>
    </source>
</evidence>
<dbReference type="PANTHER" id="PTHR34583:SF2">
    <property type="entry name" value="ANTIPORTER SUBUNIT MNHC2-RELATED"/>
    <property type="match status" value="1"/>
</dbReference>
<protein>
    <submittedName>
        <fullName evidence="8">NADH-quinone oxidoreductase subunit K</fullName>
    </submittedName>
</protein>
<dbReference type="PANTHER" id="PTHR34583">
    <property type="entry name" value="ANTIPORTER SUBUNIT MNHC2-RELATED"/>
    <property type="match status" value="1"/>
</dbReference>
<dbReference type="InterPro" id="IPR039428">
    <property type="entry name" value="NUOK/Mnh_C1-like"/>
</dbReference>
<name>A0ABX7S9N3_9BACT</name>
<evidence type="ECO:0000256" key="5">
    <source>
        <dbReference type="ARBA" id="ARBA00022989"/>
    </source>
</evidence>
<feature type="transmembrane region" description="Helical" evidence="7">
    <location>
        <begin position="74"/>
        <end position="98"/>
    </location>
</feature>